<proteinExistence type="predicted"/>
<dbReference type="Proteomes" id="UP000006718">
    <property type="component" value="Chromosome 6"/>
</dbReference>
<accession>A0A5F7ZL71</accession>
<evidence type="ECO:0000313" key="1">
    <source>
        <dbReference type="Ensembl" id="ENSMMUP00000065373.1"/>
    </source>
</evidence>
<keyword evidence="2" id="KW-1185">Reference proteome</keyword>
<dbReference type="GeneTree" id="ENSGT00910000147795"/>
<protein>
    <submittedName>
        <fullName evidence="1">Uncharacterized protein</fullName>
    </submittedName>
</protein>
<dbReference type="RefSeq" id="XP_014995909.1">
    <property type="nucleotide sequence ID" value="XM_015140423.2"/>
</dbReference>
<dbReference type="Bgee" id="ENSMMUG00000048696">
    <property type="expression patterns" value="Expressed in superior frontal gyrus and 10 other cell types or tissues"/>
</dbReference>
<name>A0A5F7ZL71_MACMU</name>
<gene>
    <name evidence="1" type="primary">LOC696885</name>
</gene>
<dbReference type="OrthoDB" id="9838278at2759"/>
<reference evidence="1" key="4">
    <citation type="submission" date="2025-09" db="UniProtKB">
        <authorList>
            <consortium name="Ensembl"/>
        </authorList>
    </citation>
    <scope>IDENTIFICATION</scope>
    <source>
        <strain evidence="1">17573</strain>
    </source>
</reference>
<dbReference type="GeneID" id="696885"/>
<organism evidence="1 2">
    <name type="scientific">Macaca mulatta</name>
    <name type="common">Rhesus macaque</name>
    <dbReference type="NCBI Taxonomy" id="9544"/>
    <lineage>
        <taxon>Eukaryota</taxon>
        <taxon>Metazoa</taxon>
        <taxon>Chordata</taxon>
        <taxon>Craniata</taxon>
        <taxon>Vertebrata</taxon>
        <taxon>Euteleostomi</taxon>
        <taxon>Mammalia</taxon>
        <taxon>Eutheria</taxon>
        <taxon>Euarchontoglires</taxon>
        <taxon>Primates</taxon>
        <taxon>Haplorrhini</taxon>
        <taxon>Catarrhini</taxon>
        <taxon>Cercopithecidae</taxon>
        <taxon>Cercopithecinae</taxon>
        <taxon>Macaca</taxon>
    </lineage>
</organism>
<reference evidence="1" key="3">
    <citation type="submission" date="2025-08" db="UniProtKB">
        <authorList>
            <consortium name="Ensembl"/>
        </authorList>
    </citation>
    <scope>IDENTIFICATION</scope>
    <source>
        <strain evidence="1">17573</strain>
    </source>
</reference>
<dbReference type="InParanoid" id="A0A5F7ZL71"/>
<sequence length="120" mass="13978">MMVVKQSQMEYQETCYHQVLSTAVCRIQTWRAQWCPLVFGTFCILMIMLRRGPGSGQQSFLRCDVVPLASCSENSQQHRSTSRKHRLENSPPWFCLNWLPFCSTHQIQLLESGTREIHCL</sequence>
<reference evidence="1" key="2">
    <citation type="submission" date="2019-01" db="EMBL/GenBank/DDBJ databases">
        <authorList>
            <person name="Graves T."/>
            <person name="Eichler E.E."/>
            <person name="Wilson R.K."/>
        </authorList>
    </citation>
    <scope>NUCLEOTIDE SEQUENCE [LARGE SCALE GENOMIC DNA]</scope>
    <source>
        <strain evidence="1">17573</strain>
    </source>
</reference>
<reference evidence="2" key="1">
    <citation type="journal article" date="2007" name="Science">
        <title>Evolutionary and biomedical insights from the rhesus macaque genome.</title>
        <authorList>
            <person name="Gibbs R.A."/>
            <person name="Rogers J."/>
            <person name="Katze M.G."/>
            <person name="Bumgarner R."/>
            <person name="Weinstock G.M."/>
            <person name="Mardis E.R."/>
            <person name="Remington K.A."/>
            <person name="Strausberg R.L."/>
            <person name="Venter J.C."/>
            <person name="Wilson R.K."/>
            <person name="Batzer M.A."/>
            <person name="Bustamante C.D."/>
            <person name="Eichler E.E."/>
            <person name="Hahn M.W."/>
            <person name="Hardison R.C."/>
            <person name="Makova K.D."/>
            <person name="Miller W."/>
            <person name="Milosavljevic A."/>
            <person name="Palermo R.E."/>
            <person name="Siepel A."/>
            <person name="Sikela J.M."/>
            <person name="Attaway T."/>
            <person name="Bell S."/>
            <person name="Bernard K.E."/>
            <person name="Buhay C.J."/>
            <person name="Chandrabose M.N."/>
            <person name="Dao M."/>
            <person name="Davis C."/>
            <person name="Delehaunty K.D."/>
            <person name="Ding Y."/>
            <person name="Dinh H.H."/>
            <person name="Dugan-Rocha S."/>
            <person name="Fulton L.A."/>
            <person name="Gabisi R.A."/>
            <person name="Garner T.T."/>
            <person name="Godfrey J."/>
            <person name="Hawes A.C."/>
            <person name="Hernandez J."/>
            <person name="Hines S."/>
            <person name="Holder M."/>
            <person name="Hume J."/>
            <person name="Jhangiani S.N."/>
            <person name="Joshi V."/>
            <person name="Khan Z.M."/>
            <person name="Kirkness E.F."/>
            <person name="Cree A."/>
            <person name="Fowler R.G."/>
            <person name="Lee S."/>
            <person name="Lewis L.R."/>
            <person name="Li Z."/>
            <person name="Liu Y.-S."/>
            <person name="Moore S.M."/>
            <person name="Muzny D."/>
            <person name="Nazareth L.V."/>
            <person name="Ngo D.N."/>
            <person name="Okwuonu G.O."/>
            <person name="Pai G."/>
            <person name="Parker D."/>
            <person name="Paul H.A."/>
            <person name="Pfannkoch C."/>
            <person name="Pohl C.S."/>
            <person name="Rogers Y.-H.C."/>
            <person name="Ruiz S.J."/>
            <person name="Sabo A."/>
            <person name="Santibanez J."/>
            <person name="Schneider B.W."/>
            <person name="Smith S.M."/>
            <person name="Sodergren E."/>
            <person name="Svatek A.F."/>
            <person name="Utterback T.R."/>
            <person name="Vattathil S."/>
            <person name="Warren W."/>
            <person name="White C.S."/>
            <person name="Chinwalla A.T."/>
            <person name="Feng Y."/>
            <person name="Halpern A.L."/>
            <person name="Hillier L.W."/>
            <person name="Huang X."/>
            <person name="Minx P."/>
            <person name="Nelson J.O."/>
            <person name="Pepin K.H."/>
            <person name="Qin X."/>
            <person name="Sutton G.G."/>
            <person name="Venter E."/>
            <person name="Walenz B.P."/>
            <person name="Wallis J.W."/>
            <person name="Worley K.C."/>
            <person name="Yang S.-P."/>
            <person name="Jones S.M."/>
            <person name="Marra M.A."/>
            <person name="Rocchi M."/>
            <person name="Schein J.E."/>
            <person name="Baertsch R."/>
            <person name="Clarke L."/>
            <person name="Csuros M."/>
            <person name="Glasscock J."/>
            <person name="Harris R.A."/>
            <person name="Havlak P."/>
            <person name="Jackson A.R."/>
            <person name="Jiang H."/>
            <person name="Liu Y."/>
            <person name="Messina D.N."/>
            <person name="Shen Y."/>
            <person name="Song H.X.-Z."/>
            <person name="Wylie T."/>
            <person name="Zhang L."/>
            <person name="Birney E."/>
            <person name="Han K."/>
            <person name="Konkel M.K."/>
            <person name="Lee J."/>
            <person name="Smit A.F.A."/>
            <person name="Ullmer B."/>
            <person name="Wang H."/>
            <person name="Xing J."/>
            <person name="Burhans R."/>
            <person name="Cheng Z."/>
            <person name="Karro J.E."/>
            <person name="Ma J."/>
            <person name="Raney B."/>
            <person name="She X."/>
            <person name="Cox M.J."/>
            <person name="Demuth J.P."/>
            <person name="Dumas L.J."/>
            <person name="Han S.-G."/>
            <person name="Hopkins J."/>
            <person name="Karimpour-Fard A."/>
            <person name="Kim Y.H."/>
            <person name="Pollack J.R."/>
            <person name="Vinar T."/>
            <person name="Addo-Quaye C."/>
            <person name="Degenhardt J."/>
            <person name="Denby A."/>
            <person name="Hubisz M.J."/>
            <person name="Indap A."/>
            <person name="Kosiol C."/>
            <person name="Lahn B.T."/>
            <person name="Lawson H.A."/>
            <person name="Marklein A."/>
            <person name="Nielsen R."/>
            <person name="Vallender E.J."/>
            <person name="Clark A.G."/>
            <person name="Ferguson B."/>
            <person name="Hernandez R.D."/>
            <person name="Hirani K."/>
            <person name="Kehrer-Sawatzki H."/>
            <person name="Kolb J."/>
            <person name="Patil S."/>
            <person name="Pu L.-L."/>
            <person name="Ren Y."/>
            <person name="Smith D.G."/>
            <person name="Wheeler D.A."/>
            <person name="Schenck I."/>
            <person name="Ball E.V."/>
            <person name="Chen R."/>
            <person name="Cooper D.N."/>
            <person name="Giardine B."/>
            <person name="Hsu F."/>
            <person name="Kent W.J."/>
            <person name="Lesk A."/>
            <person name="Nelson D.L."/>
            <person name="O'brien W.E."/>
            <person name="Pruefer K."/>
            <person name="Stenson P.D."/>
            <person name="Wallace J.C."/>
            <person name="Ke H."/>
            <person name="Liu X.-M."/>
            <person name="Wang P."/>
            <person name="Xiang A.P."/>
            <person name="Yang F."/>
            <person name="Barber G.P."/>
            <person name="Haussler D."/>
            <person name="Karolchik D."/>
            <person name="Kern A.D."/>
            <person name="Kuhn R.M."/>
            <person name="Smith K.E."/>
            <person name="Zwieg A.S."/>
        </authorList>
    </citation>
    <scope>NUCLEOTIDE SEQUENCE [LARGE SCALE GENOMIC DNA]</scope>
    <source>
        <strain evidence="2">17573</strain>
    </source>
</reference>
<dbReference type="Ensembl" id="ENSMMUT00000066347.2">
    <property type="protein sequence ID" value="ENSMMUP00000065373.1"/>
    <property type="gene ID" value="ENSMMUG00000048696.2"/>
</dbReference>
<dbReference type="AlphaFoldDB" id="A0A5F7ZL71"/>
<evidence type="ECO:0000313" key="2">
    <source>
        <dbReference type="Proteomes" id="UP000006718"/>
    </source>
</evidence>
<dbReference type="VEuPathDB" id="HostDB:ENSMMUG00000048696"/>